<comment type="caution">
    <text evidence="3">The sequence shown here is derived from an EMBL/GenBank/DDBJ whole genome shotgun (WGS) entry which is preliminary data.</text>
</comment>
<dbReference type="Proteomes" id="UP000440096">
    <property type="component" value="Unassembled WGS sequence"/>
</dbReference>
<dbReference type="Gene3D" id="3.40.350.10">
    <property type="entry name" value="Creatinase/prolidase N-terminal domain"/>
    <property type="match status" value="1"/>
</dbReference>
<dbReference type="PANTHER" id="PTHR46112">
    <property type="entry name" value="AMINOPEPTIDASE"/>
    <property type="match status" value="1"/>
</dbReference>
<dbReference type="SUPFAM" id="SSF55920">
    <property type="entry name" value="Creatinase/aminopeptidase"/>
    <property type="match status" value="1"/>
</dbReference>
<proteinExistence type="predicted"/>
<dbReference type="SUPFAM" id="SSF53092">
    <property type="entry name" value="Creatinase/prolidase N-terminal domain"/>
    <property type="match status" value="1"/>
</dbReference>
<name>A0A6N7YQ73_9PSEU</name>
<evidence type="ECO:0000259" key="2">
    <source>
        <dbReference type="Pfam" id="PF01321"/>
    </source>
</evidence>
<dbReference type="EMBL" id="WMBA01000009">
    <property type="protein sequence ID" value="MTD54038.1"/>
    <property type="molecule type" value="Genomic_DNA"/>
</dbReference>
<protein>
    <submittedName>
        <fullName evidence="3">M24 family metallopeptidase</fullName>
    </submittedName>
</protein>
<dbReference type="InterPro" id="IPR050659">
    <property type="entry name" value="Peptidase_M24B"/>
</dbReference>
<sequence>MIESVQAAVDPTQTSEALVQRVAAYGLRRTQAAMKEHDLPAALLFDADNIRYLTGTAVMRAWTLHGMDRFLLVPADGSPVLWEYPSVRTAEDPRRLHELRSAPSWSVFDVGTRSARRAAEFVGELIATLRSLGIEDDRIGIDRTDAYGFLALQAAGLSVQPAQFSLESARSIKSAEEIELIRRSLAVCDAAVAHLYENLRPGMTELEAWSLFSAHAFINGAEYVECRLLSSGPRTNPWFQEATARRIGPGDVVSFDTDLVGPSGYLADVSRAYLTGDVRSTERQRRLYGDAEEFLQNILDELRPGADTADLGRSLCKKFPAKYHAQRYPFIAHSAGLSDEFPTIVFDNHDTGVTVQPGMVFCIEAYVGEVGDAEGMKLEEQVLITDAGPEVLSKAPHDTRLAQRS</sequence>
<dbReference type="OrthoDB" id="9806388at2"/>
<feature type="domain" description="Creatinase N-terminal" evidence="2">
    <location>
        <begin position="28"/>
        <end position="145"/>
    </location>
</feature>
<dbReference type="CDD" id="cd01066">
    <property type="entry name" value="APP_MetAP"/>
    <property type="match status" value="1"/>
</dbReference>
<dbReference type="InterPro" id="IPR029149">
    <property type="entry name" value="Creatin/AminoP/Spt16_N"/>
</dbReference>
<dbReference type="InterPro" id="IPR000587">
    <property type="entry name" value="Creatinase_N"/>
</dbReference>
<dbReference type="Gene3D" id="3.90.230.10">
    <property type="entry name" value="Creatinase/methionine aminopeptidase superfamily"/>
    <property type="match status" value="1"/>
</dbReference>
<dbReference type="InterPro" id="IPR036005">
    <property type="entry name" value="Creatinase/aminopeptidase-like"/>
</dbReference>
<dbReference type="RefSeq" id="WP_154756267.1">
    <property type="nucleotide sequence ID" value="NZ_WMBA01000009.1"/>
</dbReference>
<keyword evidence="4" id="KW-1185">Reference proteome</keyword>
<organism evidence="3 4">
    <name type="scientific">Amycolatopsis pithecellobii</name>
    <dbReference type="NCBI Taxonomy" id="664692"/>
    <lineage>
        <taxon>Bacteria</taxon>
        <taxon>Bacillati</taxon>
        <taxon>Actinomycetota</taxon>
        <taxon>Actinomycetes</taxon>
        <taxon>Pseudonocardiales</taxon>
        <taxon>Pseudonocardiaceae</taxon>
        <taxon>Amycolatopsis</taxon>
    </lineage>
</organism>
<reference evidence="3 4" key="1">
    <citation type="submission" date="2019-11" db="EMBL/GenBank/DDBJ databases">
        <title>Draft genome of Amycolatopsis RM579.</title>
        <authorList>
            <person name="Duangmal K."/>
            <person name="Mingma R."/>
        </authorList>
    </citation>
    <scope>NUCLEOTIDE SEQUENCE [LARGE SCALE GENOMIC DNA]</scope>
    <source>
        <strain evidence="3 4">RM579</strain>
    </source>
</reference>
<accession>A0A6N7YQ73</accession>
<dbReference type="Pfam" id="PF01321">
    <property type="entry name" value="Creatinase_N"/>
    <property type="match status" value="1"/>
</dbReference>
<dbReference type="AlphaFoldDB" id="A0A6N7YQ73"/>
<dbReference type="PANTHER" id="PTHR46112:SF2">
    <property type="entry name" value="XAA-PRO AMINOPEPTIDASE P-RELATED"/>
    <property type="match status" value="1"/>
</dbReference>
<feature type="domain" description="Peptidase M24" evidence="1">
    <location>
        <begin position="179"/>
        <end position="386"/>
    </location>
</feature>
<evidence type="ECO:0000313" key="4">
    <source>
        <dbReference type="Proteomes" id="UP000440096"/>
    </source>
</evidence>
<evidence type="ECO:0000313" key="3">
    <source>
        <dbReference type="EMBL" id="MTD54038.1"/>
    </source>
</evidence>
<dbReference type="InterPro" id="IPR000994">
    <property type="entry name" value="Pept_M24"/>
</dbReference>
<dbReference type="Pfam" id="PF00557">
    <property type="entry name" value="Peptidase_M24"/>
    <property type="match status" value="1"/>
</dbReference>
<gene>
    <name evidence="3" type="ORF">GKO32_08600</name>
</gene>
<evidence type="ECO:0000259" key="1">
    <source>
        <dbReference type="Pfam" id="PF00557"/>
    </source>
</evidence>